<dbReference type="EMBL" id="GBEZ01005338">
    <property type="protein sequence ID" value="JAC79954.1"/>
    <property type="molecule type" value="Transcribed_RNA"/>
</dbReference>
<name>A0A061SA73_9CHLO</name>
<protein>
    <submittedName>
        <fullName evidence="1">Uncharacterized protein</fullName>
    </submittedName>
</protein>
<organism evidence="1">
    <name type="scientific">Tetraselmis sp. GSL018</name>
    <dbReference type="NCBI Taxonomy" id="582737"/>
    <lineage>
        <taxon>Eukaryota</taxon>
        <taxon>Viridiplantae</taxon>
        <taxon>Chlorophyta</taxon>
        <taxon>core chlorophytes</taxon>
        <taxon>Chlorodendrophyceae</taxon>
        <taxon>Chlorodendrales</taxon>
        <taxon>Chlorodendraceae</taxon>
        <taxon>Tetraselmis</taxon>
    </lineage>
</organism>
<accession>A0A061SA73</accession>
<proteinExistence type="predicted"/>
<reference evidence="1" key="1">
    <citation type="submission" date="2014-05" db="EMBL/GenBank/DDBJ databases">
        <title>The transcriptome of the halophilic microalga Tetraselmis sp. GSL018 isolated from the Great Salt Lake, Utah.</title>
        <authorList>
            <person name="Jinkerson R.E."/>
            <person name="D'Adamo S."/>
            <person name="Posewitz M.C."/>
        </authorList>
    </citation>
    <scope>NUCLEOTIDE SEQUENCE</scope>
    <source>
        <strain evidence="1">GSL018</strain>
    </source>
</reference>
<dbReference type="AlphaFoldDB" id="A0A061SA73"/>
<sequence>MELHRLEKLAKKLCKNGQSALRRNSKSTNNYISQFHASVVSYSTLLWQACKAELEDWLYQCRKHLPYQSYLELMKTLEHNIKCSTGRCYIKMVGLCFSILEEANFSEMQTIMTRSGLKGFSATFSAFFVVASMKLYFRYFARPLQDISRCRKHMRCSEPQAVGHMGICTSGLILFRPVTRVVCKLRRVGCTSVQPESETSHELV</sequence>
<gene>
    <name evidence="1" type="ORF">TSPGSL018_11407</name>
</gene>
<evidence type="ECO:0000313" key="1">
    <source>
        <dbReference type="EMBL" id="JAC79954.1"/>
    </source>
</evidence>